<dbReference type="GO" id="GO:0008360">
    <property type="term" value="P:regulation of cell shape"/>
    <property type="evidence" value="ECO:0007669"/>
    <property type="project" value="UniProtKB-KW"/>
</dbReference>
<keyword evidence="6" id="KW-0645">Protease</keyword>
<keyword evidence="7" id="KW-0732">Signal</keyword>
<evidence type="ECO:0000256" key="6">
    <source>
        <dbReference type="ARBA" id="ARBA00022670"/>
    </source>
</evidence>
<dbReference type="AlphaFoldDB" id="A0A6J5ZSK6"/>
<organism evidence="15">
    <name type="scientific">freshwater metagenome</name>
    <dbReference type="NCBI Taxonomy" id="449393"/>
    <lineage>
        <taxon>unclassified sequences</taxon>
        <taxon>metagenomes</taxon>
        <taxon>ecological metagenomes</taxon>
    </lineage>
</organism>
<name>A0A6J5ZSK6_9ZZZZ</name>
<dbReference type="InterPro" id="IPR015956">
    <property type="entry name" value="Peniciliin-bd_prot_C_sf"/>
</dbReference>
<dbReference type="InterPro" id="IPR012907">
    <property type="entry name" value="Peptidase_S11_C"/>
</dbReference>
<dbReference type="InterPro" id="IPR018044">
    <property type="entry name" value="Peptidase_S11"/>
</dbReference>
<evidence type="ECO:0000259" key="14">
    <source>
        <dbReference type="SMART" id="SM00936"/>
    </source>
</evidence>
<dbReference type="PANTHER" id="PTHR21581:SF6">
    <property type="entry name" value="TRAFFICKING PROTEIN PARTICLE COMPLEX SUBUNIT 12"/>
    <property type="match status" value="1"/>
</dbReference>
<evidence type="ECO:0000256" key="7">
    <source>
        <dbReference type="ARBA" id="ARBA00022729"/>
    </source>
</evidence>
<sequence>MIRKLALALSLALCFAVAPAVAASAAGARPSITAPSAILIEPSSGRIVYARSPYKRRGIASTTKLMTALLLLEKRSMTHRIKAISYNGSAAESTAGLVPGERLSSADMLRALFLASANDAAAAIAVDIGGSRRGFVRMMNARARRAGLTGTHFSNPIGLDGSGNYSTARDLSKLAVLVRRFAVARETMNRSKATLYSGSRRRVVVNRNTLVSSVPWMNGIKTGHTGSAGYLLVGGASRNGVQLISVVMAEPSEAARNADTLKLMRYGFSRYRSVRAVRKGQVFARVDVTGRPEQVALVASRTADVVVARSSSPTTALSGIPSEIEGPLKRGTKVGFVSVRRDGRPVERVPLVTASSVEAPALIATLSGGPWPLIGAFVVFTLIALAANLAWRRRRQGAHVGIKAN</sequence>
<evidence type="ECO:0000256" key="8">
    <source>
        <dbReference type="ARBA" id="ARBA00022801"/>
    </source>
</evidence>
<dbReference type="PANTHER" id="PTHR21581">
    <property type="entry name" value="D-ALANYL-D-ALANINE CARBOXYPEPTIDASE"/>
    <property type="match status" value="1"/>
</dbReference>
<comment type="catalytic activity">
    <reaction evidence="12">
        <text>Preferential cleavage: (Ac)2-L-Lys-D-Ala-|-D-Ala. Also transpeptidation of peptidyl-alanyl moieties that are N-acyl substituents of D-alanine.</text>
        <dbReference type="EC" id="3.4.16.4"/>
    </reaction>
</comment>
<keyword evidence="13" id="KW-1133">Transmembrane helix</keyword>
<reference evidence="15" key="1">
    <citation type="submission" date="2020-05" db="EMBL/GenBank/DDBJ databases">
        <authorList>
            <person name="Chiriac C."/>
            <person name="Salcher M."/>
            <person name="Ghai R."/>
            <person name="Kavagutti S V."/>
        </authorList>
    </citation>
    <scope>NUCLEOTIDE SEQUENCE</scope>
</reference>
<evidence type="ECO:0000256" key="4">
    <source>
        <dbReference type="ARBA" id="ARBA00012448"/>
    </source>
</evidence>
<comment type="function">
    <text evidence="1">Removes C-terminal D-alanyl residues from sugar-peptide cell wall precursors.</text>
</comment>
<dbReference type="SMART" id="SM00936">
    <property type="entry name" value="PBP5_C"/>
    <property type="match status" value="1"/>
</dbReference>
<evidence type="ECO:0000256" key="10">
    <source>
        <dbReference type="ARBA" id="ARBA00022984"/>
    </source>
</evidence>
<keyword evidence="8" id="KW-0378">Hydrolase</keyword>
<dbReference type="InterPro" id="IPR001967">
    <property type="entry name" value="Peptidase_S11_N"/>
</dbReference>
<comment type="similarity">
    <text evidence="3">Belongs to the peptidase S11 family.</text>
</comment>
<gene>
    <name evidence="15" type="ORF">UFOPK3547_00917</name>
</gene>
<dbReference type="EMBL" id="CAESAN010000068">
    <property type="protein sequence ID" value="CAB4344316.1"/>
    <property type="molecule type" value="Genomic_DNA"/>
</dbReference>
<dbReference type="InterPro" id="IPR037167">
    <property type="entry name" value="Peptidase_S11_C_sf"/>
</dbReference>
<evidence type="ECO:0000256" key="1">
    <source>
        <dbReference type="ARBA" id="ARBA00003217"/>
    </source>
</evidence>
<dbReference type="Gene3D" id="2.60.410.10">
    <property type="entry name" value="D-Ala-D-Ala carboxypeptidase, C-terminal domain"/>
    <property type="match status" value="1"/>
</dbReference>
<dbReference type="EC" id="3.4.16.4" evidence="4"/>
<dbReference type="InterPro" id="IPR012338">
    <property type="entry name" value="Beta-lactam/transpept-like"/>
</dbReference>
<dbReference type="Gene3D" id="3.40.710.10">
    <property type="entry name" value="DD-peptidase/beta-lactamase superfamily"/>
    <property type="match status" value="1"/>
</dbReference>
<evidence type="ECO:0000256" key="12">
    <source>
        <dbReference type="ARBA" id="ARBA00034000"/>
    </source>
</evidence>
<keyword evidence="9" id="KW-0133">Cell shape</keyword>
<dbReference type="SUPFAM" id="SSF69189">
    <property type="entry name" value="Penicillin-binding protein associated domain"/>
    <property type="match status" value="1"/>
</dbReference>
<dbReference type="PRINTS" id="PR00725">
    <property type="entry name" value="DADACBPTASE1"/>
</dbReference>
<dbReference type="GO" id="GO:0009002">
    <property type="term" value="F:serine-type D-Ala-D-Ala carboxypeptidase activity"/>
    <property type="evidence" value="ECO:0007669"/>
    <property type="project" value="UniProtKB-EC"/>
</dbReference>
<proteinExistence type="inferred from homology"/>
<keyword evidence="11" id="KW-0961">Cell wall biogenesis/degradation</keyword>
<evidence type="ECO:0000256" key="9">
    <source>
        <dbReference type="ARBA" id="ARBA00022960"/>
    </source>
</evidence>
<dbReference type="SUPFAM" id="SSF56601">
    <property type="entry name" value="beta-lactamase/transpeptidase-like"/>
    <property type="match status" value="1"/>
</dbReference>
<dbReference type="UniPathway" id="UPA00219"/>
<keyword evidence="13" id="KW-0812">Transmembrane</keyword>
<keyword evidence="10" id="KW-0573">Peptidoglycan synthesis</keyword>
<comment type="pathway">
    <text evidence="2">Cell wall biogenesis; peptidoglycan biosynthesis.</text>
</comment>
<evidence type="ECO:0000256" key="11">
    <source>
        <dbReference type="ARBA" id="ARBA00023316"/>
    </source>
</evidence>
<keyword evidence="5" id="KW-0121">Carboxypeptidase</keyword>
<dbReference type="GO" id="GO:0006508">
    <property type="term" value="P:proteolysis"/>
    <property type="evidence" value="ECO:0007669"/>
    <property type="project" value="UniProtKB-KW"/>
</dbReference>
<feature type="domain" description="Peptidase S11 D-Ala-D-Ala carboxypeptidase A C-terminal" evidence="14">
    <location>
        <begin position="271"/>
        <end position="359"/>
    </location>
</feature>
<evidence type="ECO:0000256" key="3">
    <source>
        <dbReference type="ARBA" id="ARBA00007164"/>
    </source>
</evidence>
<keyword evidence="13" id="KW-0472">Membrane</keyword>
<protein>
    <recommendedName>
        <fullName evidence="4">serine-type D-Ala-D-Ala carboxypeptidase</fullName>
        <ecNumber evidence="4">3.4.16.4</ecNumber>
    </recommendedName>
</protein>
<dbReference type="Pfam" id="PF07943">
    <property type="entry name" value="PBP5_C"/>
    <property type="match status" value="1"/>
</dbReference>
<dbReference type="Pfam" id="PF00768">
    <property type="entry name" value="Peptidase_S11"/>
    <property type="match status" value="1"/>
</dbReference>
<accession>A0A6J5ZSK6</accession>
<evidence type="ECO:0000256" key="13">
    <source>
        <dbReference type="SAM" id="Phobius"/>
    </source>
</evidence>
<feature type="transmembrane region" description="Helical" evidence="13">
    <location>
        <begin position="371"/>
        <end position="391"/>
    </location>
</feature>
<dbReference type="GO" id="GO:0071555">
    <property type="term" value="P:cell wall organization"/>
    <property type="evidence" value="ECO:0007669"/>
    <property type="project" value="UniProtKB-KW"/>
</dbReference>
<evidence type="ECO:0000256" key="5">
    <source>
        <dbReference type="ARBA" id="ARBA00022645"/>
    </source>
</evidence>
<evidence type="ECO:0000313" key="15">
    <source>
        <dbReference type="EMBL" id="CAB4344316.1"/>
    </source>
</evidence>
<evidence type="ECO:0000256" key="2">
    <source>
        <dbReference type="ARBA" id="ARBA00004752"/>
    </source>
</evidence>
<dbReference type="GO" id="GO:0009252">
    <property type="term" value="P:peptidoglycan biosynthetic process"/>
    <property type="evidence" value="ECO:0007669"/>
    <property type="project" value="UniProtKB-UniPathway"/>
</dbReference>